<name>A0A0E9TDE4_ANGAN</name>
<protein>
    <submittedName>
        <fullName evidence="1">Uncharacterized protein</fullName>
    </submittedName>
</protein>
<proteinExistence type="predicted"/>
<reference evidence="1" key="2">
    <citation type="journal article" date="2015" name="Fish Shellfish Immunol.">
        <title>Early steps in the European eel (Anguilla anguilla)-Vibrio vulnificus interaction in the gills: Role of the RtxA13 toxin.</title>
        <authorList>
            <person name="Callol A."/>
            <person name="Pajuelo D."/>
            <person name="Ebbesson L."/>
            <person name="Teles M."/>
            <person name="MacKenzie S."/>
            <person name="Amaro C."/>
        </authorList>
    </citation>
    <scope>NUCLEOTIDE SEQUENCE</scope>
</reference>
<dbReference type="EMBL" id="GBXM01057125">
    <property type="protein sequence ID" value="JAH51452.1"/>
    <property type="molecule type" value="Transcribed_RNA"/>
</dbReference>
<reference evidence="1" key="1">
    <citation type="submission" date="2014-11" db="EMBL/GenBank/DDBJ databases">
        <authorList>
            <person name="Amaro Gonzalez C."/>
        </authorList>
    </citation>
    <scope>NUCLEOTIDE SEQUENCE</scope>
</reference>
<sequence>MFGLGFRPLLRSNDY</sequence>
<accession>A0A0E9TDE4</accession>
<evidence type="ECO:0000313" key="1">
    <source>
        <dbReference type="EMBL" id="JAH51452.1"/>
    </source>
</evidence>
<organism evidence="1">
    <name type="scientific">Anguilla anguilla</name>
    <name type="common">European freshwater eel</name>
    <name type="synonym">Muraena anguilla</name>
    <dbReference type="NCBI Taxonomy" id="7936"/>
    <lineage>
        <taxon>Eukaryota</taxon>
        <taxon>Metazoa</taxon>
        <taxon>Chordata</taxon>
        <taxon>Craniata</taxon>
        <taxon>Vertebrata</taxon>
        <taxon>Euteleostomi</taxon>
        <taxon>Actinopterygii</taxon>
        <taxon>Neopterygii</taxon>
        <taxon>Teleostei</taxon>
        <taxon>Anguilliformes</taxon>
        <taxon>Anguillidae</taxon>
        <taxon>Anguilla</taxon>
    </lineage>
</organism>